<comment type="caution">
    <text evidence="1">The sequence shown here is derived from an EMBL/GenBank/DDBJ whole genome shotgun (WGS) entry which is preliminary data.</text>
</comment>
<sequence length="300" mass="34089">MSLEQSEKALNRLVRLLDKSEDTFTDSVPALEKKIFSRVQILLGELDKRRGRIRATGANLRKINRIKRDIRAIILSDQYLKDVDKFTKSFDTATELQTAFFTTLKSDFTQPKFINTLREVSIQNTVQALTESGIQSNIVDKAANIIRTNISDSNSFSNLMDEMRGFLTKTEESVGALQRHTSQIVTDALNTYAREYSQVVSENLDNDWFIYVGSLVEDSRDFCIALVKKKWIHRSEFTQITKGNIDVDNDGDTEKVSLQGVKPQTNASNFITFAGGFNCNHVVAPINEEFVPEKLVKRFK</sequence>
<organism evidence="1">
    <name type="scientific">marine sediment metagenome</name>
    <dbReference type="NCBI Taxonomy" id="412755"/>
    <lineage>
        <taxon>unclassified sequences</taxon>
        <taxon>metagenomes</taxon>
        <taxon>ecological metagenomes</taxon>
    </lineage>
</organism>
<accession>A0A0F9TIC8</accession>
<reference evidence="1" key="1">
    <citation type="journal article" date="2015" name="Nature">
        <title>Complex archaea that bridge the gap between prokaryotes and eukaryotes.</title>
        <authorList>
            <person name="Spang A."/>
            <person name="Saw J.H."/>
            <person name="Jorgensen S.L."/>
            <person name="Zaremba-Niedzwiedzka K."/>
            <person name="Martijn J."/>
            <person name="Lind A.E."/>
            <person name="van Eijk R."/>
            <person name="Schleper C."/>
            <person name="Guy L."/>
            <person name="Ettema T.J."/>
        </authorList>
    </citation>
    <scope>NUCLEOTIDE SEQUENCE</scope>
</reference>
<name>A0A0F9TIC8_9ZZZZ</name>
<gene>
    <name evidence="1" type="ORF">LCGC14_0388540</name>
</gene>
<dbReference type="EMBL" id="LAZR01000322">
    <property type="protein sequence ID" value="KKN74652.1"/>
    <property type="molecule type" value="Genomic_DNA"/>
</dbReference>
<proteinExistence type="predicted"/>
<protein>
    <recommendedName>
        <fullName evidence="2">Phage head morphogenesis domain-containing protein</fullName>
    </recommendedName>
</protein>
<dbReference type="AlphaFoldDB" id="A0A0F9TIC8"/>
<evidence type="ECO:0008006" key="2">
    <source>
        <dbReference type="Google" id="ProtNLM"/>
    </source>
</evidence>
<evidence type="ECO:0000313" key="1">
    <source>
        <dbReference type="EMBL" id="KKN74652.1"/>
    </source>
</evidence>